<dbReference type="InterPro" id="IPR027417">
    <property type="entry name" value="P-loop_NTPase"/>
</dbReference>
<proteinExistence type="predicted"/>
<evidence type="ECO:0000256" key="3">
    <source>
        <dbReference type="SAM" id="MobiDB-lite"/>
    </source>
</evidence>
<keyword evidence="2" id="KW-0067">ATP-binding</keyword>
<dbReference type="OrthoDB" id="8281972at2"/>
<dbReference type="InterPro" id="IPR025669">
    <property type="entry name" value="AAA_dom"/>
</dbReference>
<evidence type="ECO:0000259" key="4">
    <source>
        <dbReference type="Pfam" id="PF13614"/>
    </source>
</evidence>
<dbReference type="AlphaFoldDB" id="C6XQ25"/>
<gene>
    <name evidence="5" type="ordered locus">Hbal_0848</name>
</gene>
<dbReference type="Pfam" id="PF13614">
    <property type="entry name" value="AAA_31"/>
    <property type="match status" value="1"/>
</dbReference>
<feature type="domain" description="AAA" evidence="4">
    <location>
        <begin position="505"/>
        <end position="669"/>
    </location>
</feature>
<evidence type="ECO:0000256" key="2">
    <source>
        <dbReference type="ARBA" id="ARBA00022840"/>
    </source>
</evidence>
<feature type="compositionally biased region" description="Acidic residues" evidence="3">
    <location>
        <begin position="171"/>
        <end position="188"/>
    </location>
</feature>
<feature type="region of interest" description="Disordered" evidence="3">
    <location>
        <begin position="212"/>
        <end position="277"/>
    </location>
</feature>
<dbReference type="GO" id="GO:0051782">
    <property type="term" value="P:negative regulation of cell division"/>
    <property type="evidence" value="ECO:0007669"/>
    <property type="project" value="TreeGrafter"/>
</dbReference>
<feature type="compositionally biased region" description="Polar residues" evidence="3">
    <location>
        <begin position="227"/>
        <end position="238"/>
    </location>
</feature>
<evidence type="ECO:0000313" key="6">
    <source>
        <dbReference type="Proteomes" id="UP000002745"/>
    </source>
</evidence>
<dbReference type="SUPFAM" id="SSF52540">
    <property type="entry name" value="P-loop containing nucleoside triphosphate hydrolases"/>
    <property type="match status" value="1"/>
</dbReference>
<dbReference type="GO" id="GO:0009898">
    <property type="term" value="C:cytoplasmic side of plasma membrane"/>
    <property type="evidence" value="ECO:0007669"/>
    <property type="project" value="TreeGrafter"/>
</dbReference>
<keyword evidence="6" id="KW-1185">Reference proteome</keyword>
<evidence type="ECO:0000256" key="1">
    <source>
        <dbReference type="ARBA" id="ARBA00022741"/>
    </source>
</evidence>
<keyword evidence="1" id="KW-0547">Nucleotide-binding</keyword>
<dbReference type="KEGG" id="hba:Hbal_0848"/>
<feature type="region of interest" description="Disordered" evidence="3">
    <location>
        <begin position="28"/>
        <end position="65"/>
    </location>
</feature>
<dbReference type="eggNOG" id="COG4963">
    <property type="taxonomic scope" value="Bacteria"/>
</dbReference>
<reference evidence="6" key="1">
    <citation type="journal article" date="2011" name="J. Bacteriol.">
        <title>Genome sequences of eight morphologically diverse alphaproteobacteria.</title>
        <authorList>
            <consortium name="US DOE Joint Genome Institute"/>
            <person name="Brown P.J."/>
            <person name="Kysela D.T."/>
            <person name="Buechlein A."/>
            <person name="Hemmerich C."/>
            <person name="Brun Y.V."/>
        </authorList>
    </citation>
    <scope>NUCLEOTIDE SEQUENCE [LARGE SCALE GENOMIC DNA]</scope>
    <source>
        <strain evidence="6">ATCC 49814 / DSM 5838 / IFAM 1418</strain>
    </source>
</reference>
<sequence>MTDPNDTLDDETYESLIEELGLDLDIDEPIGQFEKDELHSSAGEADGSDILFQNDVDTSPRDDENGVEISADLLAELQSVIGGSELTPSEFNEEATFAEDPIQVSREVSDAKPVDLAAAMMGHVVKDEKTHDIEAVDLDDENDFDDLNDEEEVSVFDGLDLSEEALSRDPDEFELDIEPETENEDEWVSDTASDKVSSSFSDLDSILENALSKDFEPPLDDADQYTDRLSQSNISSASAPDFSELEVPDTSSTGADFEAFEEPENSPSSRSHSSPVETEMPAFEDDFDADDNHFSLEDFADDFGEEVSQSPEIPTKAVQPSTVLPRSDLGLTSSAQNEEYIPSIETDAASMDDDEDVDFALTQAEGGDRVIPRITIHAFCQTQMCQQMLNKSMQDRRMVNVTADIVEGGVVAAINYYQEHDLPHMIVVESTAKSAKLLAELDELAQLCDETVKVVVIGAANDIRLYRELMARGVSEYIVPPLETVQLIRAISSQFADPEQPFVGKTLAVTGVKGGVGSSTIAHNLAWAISERLKQATTLIDLDLNFGTTGLDFNSESNQTIADALMAPDRFDDAVMNRLLTQATDNLSLFTAPASLDRTYDVDEETYSIVLNKVRETVPFVVLDLPHIWTDWFKGTVVSADEIVVVVQPDLASLRNGKNLIDFLKAARPNDSKPRLVINQVGVPKRPEIPVKDFAQAMDLEPDLVLPFDPQLFGTAANNGQMIADVAEDSKCSQGIDYLASLVTGREIKVERGSLLNKLFKR</sequence>
<dbReference type="GO" id="GO:0005524">
    <property type="term" value="F:ATP binding"/>
    <property type="evidence" value="ECO:0007669"/>
    <property type="project" value="UniProtKB-KW"/>
</dbReference>
<feature type="region of interest" description="Disordered" evidence="3">
    <location>
        <begin position="156"/>
        <end position="200"/>
    </location>
</feature>
<accession>C6XQ25</accession>
<dbReference type="PANTHER" id="PTHR43384:SF6">
    <property type="entry name" value="SEPTUM SITE-DETERMINING PROTEIN MIND HOMOLOG, CHLOROPLASTIC"/>
    <property type="match status" value="1"/>
</dbReference>
<dbReference type="GO" id="GO:0005829">
    <property type="term" value="C:cytosol"/>
    <property type="evidence" value="ECO:0007669"/>
    <property type="project" value="TreeGrafter"/>
</dbReference>
<dbReference type="InterPro" id="IPR050625">
    <property type="entry name" value="ParA/MinD_ATPase"/>
</dbReference>
<dbReference type="PANTHER" id="PTHR43384">
    <property type="entry name" value="SEPTUM SITE-DETERMINING PROTEIN MIND HOMOLOG, CHLOROPLASTIC-RELATED"/>
    <property type="match status" value="1"/>
</dbReference>
<feature type="region of interest" description="Disordered" evidence="3">
    <location>
        <begin position="304"/>
        <end position="338"/>
    </location>
</feature>
<dbReference type="GO" id="GO:0016887">
    <property type="term" value="F:ATP hydrolysis activity"/>
    <property type="evidence" value="ECO:0007669"/>
    <property type="project" value="TreeGrafter"/>
</dbReference>
<dbReference type="RefSeq" id="WP_015826692.1">
    <property type="nucleotide sequence ID" value="NC_012982.1"/>
</dbReference>
<dbReference type="Gene3D" id="3.40.50.2300">
    <property type="match status" value="1"/>
</dbReference>
<feature type="compositionally biased region" description="Polar residues" evidence="3">
    <location>
        <begin position="190"/>
        <end position="200"/>
    </location>
</feature>
<dbReference type="HOGENOM" id="CLU_365937_0_0_5"/>
<evidence type="ECO:0000313" key="5">
    <source>
        <dbReference type="EMBL" id="ACT58542.1"/>
    </source>
</evidence>
<feature type="compositionally biased region" description="Polar residues" evidence="3">
    <location>
        <begin position="307"/>
        <end position="337"/>
    </location>
</feature>
<name>C6XQ25_HIRBI</name>
<dbReference type="STRING" id="582402.Hbal_0848"/>
<dbReference type="Gene3D" id="3.40.50.300">
    <property type="entry name" value="P-loop containing nucleotide triphosphate hydrolases"/>
    <property type="match status" value="1"/>
</dbReference>
<dbReference type="Proteomes" id="UP000002745">
    <property type="component" value="Chromosome"/>
</dbReference>
<dbReference type="EMBL" id="CP001678">
    <property type="protein sequence ID" value="ACT58542.1"/>
    <property type="molecule type" value="Genomic_DNA"/>
</dbReference>
<feature type="compositionally biased region" description="Low complexity" evidence="3">
    <location>
        <begin position="265"/>
        <end position="277"/>
    </location>
</feature>
<protein>
    <submittedName>
        <fullName evidence="5">Flp pilus assembly protein ATPase CpaE-like protein</fullName>
    </submittedName>
</protein>
<organism evidence="5 6">
    <name type="scientific">Hirschia baltica (strain ATCC 49814 / DSM 5838 / IFAM 1418)</name>
    <dbReference type="NCBI Taxonomy" id="582402"/>
    <lineage>
        <taxon>Bacteria</taxon>
        <taxon>Pseudomonadati</taxon>
        <taxon>Pseudomonadota</taxon>
        <taxon>Alphaproteobacteria</taxon>
        <taxon>Hyphomonadales</taxon>
        <taxon>Hyphomonadaceae</taxon>
        <taxon>Hirschia</taxon>
    </lineage>
</organism>